<evidence type="ECO:0000256" key="5">
    <source>
        <dbReference type="ARBA" id="ARBA00022833"/>
    </source>
</evidence>
<evidence type="ECO:0000256" key="2">
    <source>
        <dbReference type="ARBA" id="ARBA00022670"/>
    </source>
</evidence>
<feature type="chain" id="PRO_5031436323" description="Leishmanolysin-like peptidase" evidence="11">
    <location>
        <begin position="19"/>
        <end position="749"/>
    </location>
</feature>
<accession>A0A7S2Y7Z5</accession>
<dbReference type="SUPFAM" id="SSF55486">
    <property type="entry name" value="Metalloproteases ('zincins'), catalytic domain"/>
    <property type="match status" value="1"/>
</dbReference>
<dbReference type="AlphaFoldDB" id="A0A7S2Y7Z5"/>
<dbReference type="PANTHER" id="PTHR10942:SF0">
    <property type="entry name" value="LEISHMANOLYSIN-LIKE PEPTIDASE"/>
    <property type="match status" value="1"/>
</dbReference>
<evidence type="ECO:0008006" key="13">
    <source>
        <dbReference type="Google" id="ProtNLM"/>
    </source>
</evidence>
<evidence type="ECO:0000256" key="4">
    <source>
        <dbReference type="ARBA" id="ARBA00022801"/>
    </source>
</evidence>
<feature type="binding site" evidence="8">
    <location>
        <position position="362"/>
    </location>
    <ligand>
        <name>Zn(2+)</name>
        <dbReference type="ChEBI" id="CHEBI:29105"/>
        <note>catalytic</note>
    </ligand>
</feature>
<gene>
    <name evidence="12" type="ORF">APAL1065_LOCUS8516</name>
</gene>
<dbReference type="GO" id="GO:0007155">
    <property type="term" value="P:cell adhesion"/>
    <property type="evidence" value="ECO:0007669"/>
    <property type="project" value="InterPro"/>
</dbReference>
<comment type="cofactor">
    <cofactor evidence="8">
        <name>Zn(2+)</name>
        <dbReference type="ChEBI" id="CHEBI:29105"/>
    </cofactor>
    <text evidence="8">Binds 1 zinc ion per subunit.</text>
</comment>
<dbReference type="PANTHER" id="PTHR10942">
    <property type="entry name" value="LEISHMANOLYSIN-LIKE PEPTIDASE"/>
    <property type="match status" value="1"/>
</dbReference>
<evidence type="ECO:0000313" key="12">
    <source>
        <dbReference type="EMBL" id="CAD9957963.1"/>
    </source>
</evidence>
<dbReference type="GO" id="GO:0016020">
    <property type="term" value="C:membrane"/>
    <property type="evidence" value="ECO:0007669"/>
    <property type="project" value="InterPro"/>
</dbReference>
<dbReference type="GO" id="GO:0006508">
    <property type="term" value="P:proteolysis"/>
    <property type="evidence" value="ECO:0007669"/>
    <property type="project" value="UniProtKB-KW"/>
</dbReference>
<dbReference type="InterPro" id="IPR001577">
    <property type="entry name" value="Peptidase_M8"/>
</dbReference>
<keyword evidence="11" id="KW-0732">Signal</keyword>
<evidence type="ECO:0000256" key="1">
    <source>
        <dbReference type="ARBA" id="ARBA00005860"/>
    </source>
</evidence>
<evidence type="ECO:0000256" key="7">
    <source>
        <dbReference type="PIRSR" id="PIRSR601577-1"/>
    </source>
</evidence>
<dbReference type="Pfam" id="PF01457">
    <property type="entry name" value="Peptidase_M8"/>
    <property type="match status" value="1"/>
</dbReference>
<keyword evidence="5 8" id="KW-0862">Zinc</keyword>
<dbReference type="Gene3D" id="2.10.55.10">
    <property type="entry name" value="Leishmanolysin domain 3"/>
    <property type="match status" value="1"/>
</dbReference>
<sequence>MIAPSGFYAFLALSAVSSLPFAVSKESHGSPDTWERMHVVRRLYGEENAKARSNIRELEERMYRYQTGLAPDPEFKVQYNDHPYDTKAHRRTQGNSENSNANGRFEPIRMHFETKALDDMADSTNEAKIKWYKEVILPLTREFWEQALSVVPVSGNLRVSPADLDSRTWCGDPEFTEVPSSYISTGLANTDLILFVSGSPSQRFCQARTLAVAVACNFDQFDRPTAGAINVCLDNIELNSDGTASEAVVEDYRDVSIHEVGHVLGHSSNSYRFFYDPDTGAPRTGRPFSSRTVTCVDGTSRSQVLPGISTMVFGQREDDTRYASIVTPKVQAIARNQFNCQTLEGAPLENQPTRSDSCTGDHWDERLFYPEAMSGVISPTTNILSSLTLALMEDSGWYKANYTMTRMSPWGLGTGCDFVEQPCLTRQANAEPTVPDYSRGFFCNQDGDKGCSSELTHKMACSVIDYVYLVGQDVPEESQYFPTATKGGSRQADYCPIFSNTYSNKKAEELSCGDPQNTPAFPNSYNEVYGENSKCLVSSSGEGRCYESFCVREDMSFRFNVVGRFYKCEYDFQRHSIPLTDGTLPHTITCPRLAAACPDLFCPFNCAGRGICNYSNEVNGTLRPKCECFDPADTSEACSDSLVPDGGFLEDAGGLLDNLEENFFDPLVSVFVDHPDKWTTASWAWAAGLVAVGLILLLCVCSSLCPDRKRKDNSPGIRRRPSQGRPVASRTRSSRPTSASRPSSRQYHI</sequence>
<dbReference type="GO" id="GO:0004222">
    <property type="term" value="F:metalloendopeptidase activity"/>
    <property type="evidence" value="ECO:0007669"/>
    <property type="project" value="InterPro"/>
</dbReference>
<keyword evidence="10" id="KW-0472">Membrane</keyword>
<evidence type="ECO:0000256" key="9">
    <source>
        <dbReference type="SAM" id="MobiDB-lite"/>
    </source>
</evidence>
<feature type="active site" evidence="7">
    <location>
        <position position="259"/>
    </location>
</feature>
<evidence type="ECO:0000256" key="10">
    <source>
        <dbReference type="SAM" id="Phobius"/>
    </source>
</evidence>
<evidence type="ECO:0000256" key="11">
    <source>
        <dbReference type="SAM" id="SignalP"/>
    </source>
</evidence>
<name>A0A7S2Y7Z5_9STRA</name>
<feature type="compositionally biased region" description="Low complexity" evidence="9">
    <location>
        <begin position="728"/>
        <end position="749"/>
    </location>
</feature>
<reference evidence="12" key="1">
    <citation type="submission" date="2021-01" db="EMBL/GenBank/DDBJ databases">
        <authorList>
            <person name="Corre E."/>
            <person name="Pelletier E."/>
            <person name="Niang G."/>
            <person name="Scheremetjew M."/>
            <person name="Finn R."/>
            <person name="Kale V."/>
            <person name="Holt S."/>
            <person name="Cochrane G."/>
            <person name="Meng A."/>
            <person name="Brown T."/>
            <person name="Cohen L."/>
        </authorList>
    </citation>
    <scope>NUCLEOTIDE SEQUENCE</scope>
    <source>
        <strain evidence="12">CCMP125</strain>
    </source>
</reference>
<feature type="region of interest" description="Disordered" evidence="9">
    <location>
        <begin position="709"/>
        <end position="749"/>
    </location>
</feature>
<keyword evidence="10" id="KW-0812">Transmembrane</keyword>
<keyword evidence="4" id="KW-0378">Hydrolase</keyword>
<feature type="binding site" evidence="8">
    <location>
        <position position="258"/>
    </location>
    <ligand>
        <name>Zn(2+)</name>
        <dbReference type="ChEBI" id="CHEBI:29105"/>
        <note>catalytic</note>
    </ligand>
</feature>
<dbReference type="GO" id="GO:0005737">
    <property type="term" value="C:cytoplasm"/>
    <property type="evidence" value="ECO:0007669"/>
    <property type="project" value="TreeGrafter"/>
</dbReference>
<feature type="transmembrane region" description="Helical" evidence="10">
    <location>
        <begin position="683"/>
        <end position="705"/>
    </location>
</feature>
<dbReference type="GO" id="GO:0046872">
    <property type="term" value="F:metal ion binding"/>
    <property type="evidence" value="ECO:0007669"/>
    <property type="project" value="UniProtKB-KW"/>
</dbReference>
<dbReference type="Gene3D" id="3.90.132.10">
    <property type="entry name" value="Leishmanolysin , domain 2"/>
    <property type="match status" value="1"/>
</dbReference>
<dbReference type="EMBL" id="HBHT01012712">
    <property type="protein sequence ID" value="CAD9957963.1"/>
    <property type="molecule type" value="Transcribed_RNA"/>
</dbReference>
<dbReference type="Gene3D" id="3.10.170.20">
    <property type="match status" value="1"/>
</dbReference>
<protein>
    <recommendedName>
        <fullName evidence="13">Leishmanolysin-like peptidase</fullName>
    </recommendedName>
</protein>
<keyword evidence="2" id="KW-0645">Protease</keyword>
<feature type="signal peptide" evidence="11">
    <location>
        <begin position="1"/>
        <end position="18"/>
    </location>
</feature>
<keyword evidence="3 8" id="KW-0479">Metal-binding</keyword>
<keyword evidence="10" id="KW-1133">Transmembrane helix</keyword>
<comment type="similarity">
    <text evidence="1">Belongs to the peptidase M8 family.</text>
</comment>
<dbReference type="FunFam" id="3.90.132.10:FF:000001">
    <property type="entry name" value="leishmanolysin-like peptidase isoform X2"/>
    <property type="match status" value="1"/>
</dbReference>
<keyword evidence="6 8" id="KW-0482">Metalloprotease</keyword>
<evidence type="ECO:0000256" key="8">
    <source>
        <dbReference type="PIRSR" id="PIRSR601577-2"/>
    </source>
</evidence>
<organism evidence="12">
    <name type="scientific">Entomoneis paludosa</name>
    <dbReference type="NCBI Taxonomy" id="265537"/>
    <lineage>
        <taxon>Eukaryota</taxon>
        <taxon>Sar</taxon>
        <taxon>Stramenopiles</taxon>
        <taxon>Ochrophyta</taxon>
        <taxon>Bacillariophyta</taxon>
        <taxon>Bacillariophyceae</taxon>
        <taxon>Bacillariophycidae</taxon>
        <taxon>Entomoneidaceae</taxon>
        <taxon>Entomoneis</taxon>
    </lineage>
</organism>
<evidence type="ECO:0000256" key="3">
    <source>
        <dbReference type="ARBA" id="ARBA00022723"/>
    </source>
</evidence>
<proteinExistence type="inferred from homology"/>
<evidence type="ECO:0000256" key="6">
    <source>
        <dbReference type="ARBA" id="ARBA00023049"/>
    </source>
</evidence>
<feature type="binding site" evidence="8">
    <location>
        <position position="262"/>
    </location>
    <ligand>
        <name>Zn(2+)</name>
        <dbReference type="ChEBI" id="CHEBI:29105"/>
        <note>catalytic</note>
    </ligand>
</feature>